<evidence type="ECO:0000313" key="2">
    <source>
        <dbReference type="Proteomes" id="UP000288805"/>
    </source>
</evidence>
<accession>A0A438CHL4</accession>
<comment type="caution">
    <text evidence="1">The sequence shown here is derived from an EMBL/GenBank/DDBJ whole genome shotgun (WGS) entry which is preliminary data.</text>
</comment>
<proteinExistence type="predicted"/>
<name>A0A438CHL4_VITVI</name>
<reference evidence="1 2" key="1">
    <citation type="journal article" date="2018" name="PLoS Genet.">
        <title>Population sequencing reveals clonal diversity and ancestral inbreeding in the grapevine cultivar Chardonnay.</title>
        <authorList>
            <person name="Roach M.J."/>
            <person name="Johnson D.L."/>
            <person name="Bohlmann J."/>
            <person name="van Vuuren H.J."/>
            <person name="Jones S.J."/>
            <person name="Pretorius I.S."/>
            <person name="Schmidt S.A."/>
            <person name="Borneman A.R."/>
        </authorList>
    </citation>
    <scope>NUCLEOTIDE SEQUENCE [LARGE SCALE GENOMIC DNA]</scope>
    <source>
        <strain evidence="2">cv. Chardonnay</strain>
        <tissue evidence="1">Leaf</tissue>
    </source>
</reference>
<sequence length="437" mass="50110">MKEGLRGRRRWFAVESKSFELLIDDVGGKLIGGGDDRSWSLVWEERGRKYRLECRSNKAGRFFLCSVHDLETKRFCLIFPKGKGLIGGWNILAKKLREIGVVPSGGLKDSLSIEVLRKENELKPRTFAGVAKSKTDRLGGKVWLELEMREMYGRLEQLDHCLVDRLNLVVLGRGLMLFEFELLSEVEHVLARGKRRFKNNVLLKKWYLGVGCFCYGANTNEAWVRVVGLLLHLWSRKVFKLIGTYRPLFRLWLGRGVSQPICGGKPRLSILKCYRREDFSGRVFQRMKMKQGEDHAPCAVEACWKMSFSPKCILEYKMCRPLKETKMSDLSLGVVRSLGVGRFLECGALNVRGVAGGVVFSWDNRVLELVGMEEELGAIHGLWNDPWCIGRDFNVIKFPNERRRGENVSSLMRRFLEVIDDLDLRDLPLQGGVVYLE</sequence>
<organism evidence="1 2">
    <name type="scientific">Vitis vinifera</name>
    <name type="common">Grape</name>
    <dbReference type="NCBI Taxonomy" id="29760"/>
    <lineage>
        <taxon>Eukaryota</taxon>
        <taxon>Viridiplantae</taxon>
        <taxon>Streptophyta</taxon>
        <taxon>Embryophyta</taxon>
        <taxon>Tracheophyta</taxon>
        <taxon>Spermatophyta</taxon>
        <taxon>Magnoliopsida</taxon>
        <taxon>eudicotyledons</taxon>
        <taxon>Gunneridae</taxon>
        <taxon>Pentapetalae</taxon>
        <taxon>rosids</taxon>
        <taxon>Vitales</taxon>
        <taxon>Vitaceae</taxon>
        <taxon>Viteae</taxon>
        <taxon>Vitis</taxon>
    </lineage>
</organism>
<protein>
    <submittedName>
        <fullName evidence="1">Uncharacterized protein</fullName>
    </submittedName>
</protein>
<dbReference type="EMBL" id="QGNW01002222">
    <property type="protein sequence ID" value="RVW22686.1"/>
    <property type="molecule type" value="Genomic_DNA"/>
</dbReference>
<dbReference type="Proteomes" id="UP000288805">
    <property type="component" value="Unassembled WGS sequence"/>
</dbReference>
<evidence type="ECO:0000313" key="1">
    <source>
        <dbReference type="EMBL" id="RVW22686.1"/>
    </source>
</evidence>
<dbReference type="AlphaFoldDB" id="A0A438CHL4"/>
<dbReference type="PANTHER" id="PTHR34427:SF5">
    <property type="entry name" value="DUF4283 DOMAIN-CONTAINING PROTEIN"/>
    <property type="match status" value="1"/>
</dbReference>
<dbReference type="PANTHER" id="PTHR34427">
    <property type="entry name" value="DUF4283 DOMAIN PROTEIN"/>
    <property type="match status" value="1"/>
</dbReference>
<gene>
    <name evidence="1" type="ORF">CK203_099585</name>
</gene>